<dbReference type="PANTHER" id="PTHR43875">
    <property type="entry name" value="MALTODEXTRIN IMPORT ATP-BINDING PROTEIN MSMX"/>
    <property type="match status" value="1"/>
</dbReference>
<organism evidence="8 9">
    <name type="scientific">Vibrio porteresiae DSM 19223</name>
    <dbReference type="NCBI Taxonomy" id="1123496"/>
    <lineage>
        <taxon>Bacteria</taxon>
        <taxon>Pseudomonadati</taxon>
        <taxon>Pseudomonadota</taxon>
        <taxon>Gammaproteobacteria</taxon>
        <taxon>Vibrionales</taxon>
        <taxon>Vibrionaceae</taxon>
        <taxon>Vibrio</taxon>
    </lineage>
</organism>
<proteinExistence type="predicted"/>
<dbReference type="InterPro" id="IPR008995">
    <property type="entry name" value="Mo/tungstate-bd_C_term_dom"/>
</dbReference>
<dbReference type="Gene3D" id="2.40.50.100">
    <property type="match status" value="1"/>
</dbReference>
<dbReference type="Gene3D" id="2.40.50.140">
    <property type="entry name" value="Nucleic acid-binding proteins"/>
    <property type="match status" value="1"/>
</dbReference>
<dbReference type="PROSITE" id="PS50893">
    <property type="entry name" value="ABC_TRANSPORTER_2"/>
    <property type="match status" value="1"/>
</dbReference>
<keyword evidence="6" id="KW-0472">Membrane</keyword>
<dbReference type="InterPro" id="IPR017871">
    <property type="entry name" value="ABC_transporter-like_CS"/>
</dbReference>
<gene>
    <name evidence="8" type="ORF">R8Z52_06120</name>
</gene>
<dbReference type="InterPro" id="IPR003439">
    <property type="entry name" value="ABC_transporter-like_ATP-bd"/>
</dbReference>
<keyword evidence="3" id="KW-0547">Nucleotide-binding</keyword>
<evidence type="ECO:0000259" key="7">
    <source>
        <dbReference type="PROSITE" id="PS50893"/>
    </source>
</evidence>
<dbReference type="InterPro" id="IPR003593">
    <property type="entry name" value="AAA+_ATPase"/>
</dbReference>
<keyword evidence="4 8" id="KW-0067">ATP-binding</keyword>
<reference evidence="8 9" key="1">
    <citation type="submission" date="2023-11" db="EMBL/GenBank/DDBJ databases">
        <title>Plant-associative lifestyle of Vibrio porteresiae and its evolutionary dynamics.</title>
        <authorList>
            <person name="Rameshkumar N."/>
            <person name="Kirti K."/>
        </authorList>
    </citation>
    <scope>NUCLEOTIDE SEQUENCE [LARGE SCALE GENOMIC DNA]</scope>
    <source>
        <strain evidence="8 9">MSSRF30</strain>
    </source>
</reference>
<evidence type="ECO:0000256" key="6">
    <source>
        <dbReference type="ARBA" id="ARBA00023136"/>
    </source>
</evidence>
<sequence length="392" mass="43419">MPTITLSKLVKHYPGSQSAAVKGIDLTVQDGEFMCLLGPSGCGKTTMLRMIAGIESASGGSIQIGDQLVDSVSDAQFVPPEQRGIGLVFQSYALWPHMTVERNVDFGLRLQKVPPQEREQRCQEVMEKLRIAQYAKRYPSQLSGGQQQRVALARMLAVNPKVLLLDEPLSNLDAALRLEMRSELRRIHETFGTTIVFVSHDQWEAMTLATRIAVMSEGEIQQVGTPDEIYAQPANPFVAQFIGNPRINWLEPRTFCQSALGHYLAPLMVRQDNLVKLGVRPESIVINDDPTGFPATVTNIIPTGGSWVIELQSGDVTLTHSTQIKPRWALRQEVHCQLPLDALHGFDHQGKRLNLLPIQTSNQPTTAACSYSNAETSHRLSSERSSFSTLQL</sequence>
<dbReference type="SUPFAM" id="SSF50331">
    <property type="entry name" value="MOP-like"/>
    <property type="match status" value="1"/>
</dbReference>
<dbReference type="InterPro" id="IPR013611">
    <property type="entry name" value="Transp-assoc_OB_typ2"/>
</dbReference>
<keyword evidence="9" id="KW-1185">Reference proteome</keyword>
<dbReference type="PROSITE" id="PS00211">
    <property type="entry name" value="ABC_TRANSPORTER_1"/>
    <property type="match status" value="1"/>
</dbReference>
<dbReference type="Gene3D" id="3.40.50.300">
    <property type="entry name" value="P-loop containing nucleotide triphosphate hydrolases"/>
    <property type="match status" value="1"/>
</dbReference>
<evidence type="ECO:0000256" key="2">
    <source>
        <dbReference type="ARBA" id="ARBA00022475"/>
    </source>
</evidence>
<protein>
    <submittedName>
        <fullName evidence="8">ABC transporter ATP-binding protein</fullName>
    </submittedName>
</protein>
<dbReference type="Proteomes" id="UP001304071">
    <property type="component" value="Chromosome 1"/>
</dbReference>
<keyword evidence="1" id="KW-0813">Transport</keyword>
<dbReference type="EMBL" id="CP138203">
    <property type="protein sequence ID" value="WPC74791.1"/>
    <property type="molecule type" value="Genomic_DNA"/>
</dbReference>
<feature type="domain" description="ABC transporter" evidence="7">
    <location>
        <begin position="4"/>
        <end position="242"/>
    </location>
</feature>
<dbReference type="GO" id="GO:0005524">
    <property type="term" value="F:ATP binding"/>
    <property type="evidence" value="ECO:0007669"/>
    <property type="project" value="UniProtKB-KW"/>
</dbReference>
<dbReference type="SUPFAM" id="SSF52540">
    <property type="entry name" value="P-loop containing nucleoside triphosphate hydrolases"/>
    <property type="match status" value="1"/>
</dbReference>
<dbReference type="SMART" id="SM00382">
    <property type="entry name" value="AAA"/>
    <property type="match status" value="1"/>
</dbReference>
<name>A0ABZ0QH61_9VIBR</name>
<evidence type="ECO:0000256" key="4">
    <source>
        <dbReference type="ARBA" id="ARBA00022840"/>
    </source>
</evidence>
<dbReference type="RefSeq" id="WP_261895104.1">
    <property type="nucleotide sequence ID" value="NZ_AP024895.1"/>
</dbReference>
<evidence type="ECO:0000256" key="1">
    <source>
        <dbReference type="ARBA" id="ARBA00022448"/>
    </source>
</evidence>
<accession>A0ABZ0QH61</accession>
<evidence type="ECO:0000256" key="3">
    <source>
        <dbReference type="ARBA" id="ARBA00022741"/>
    </source>
</evidence>
<dbReference type="InterPro" id="IPR012340">
    <property type="entry name" value="NA-bd_OB-fold"/>
</dbReference>
<evidence type="ECO:0000313" key="8">
    <source>
        <dbReference type="EMBL" id="WPC74791.1"/>
    </source>
</evidence>
<keyword evidence="2" id="KW-1003">Cell membrane</keyword>
<dbReference type="PANTHER" id="PTHR43875:SF15">
    <property type="entry name" value="TREHALOSE IMPORT ATP-BINDING PROTEIN SUGC"/>
    <property type="match status" value="1"/>
</dbReference>
<dbReference type="InterPro" id="IPR047641">
    <property type="entry name" value="ABC_transpr_MalK/UgpC-like"/>
</dbReference>
<dbReference type="Pfam" id="PF00005">
    <property type="entry name" value="ABC_tran"/>
    <property type="match status" value="1"/>
</dbReference>
<dbReference type="Pfam" id="PF08402">
    <property type="entry name" value="TOBE_2"/>
    <property type="match status" value="1"/>
</dbReference>
<keyword evidence="5" id="KW-1278">Translocase</keyword>
<evidence type="ECO:0000313" key="9">
    <source>
        <dbReference type="Proteomes" id="UP001304071"/>
    </source>
</evidence>
<dbReference type="InterPro" id="IPR027417">
    <property type="entry name" value="P-loop_NTPase"/>
</dbReference>
<evidence type="ECO:0000256" key="5">
    <source>
        <dbReference type="ARBA" id="ARBA00022967"/>
    </source>
</evidence>